<feature type="compositionally biased region" description="Low complexity" evidence="1">
    <location>
        <begin position="35"/>
        <end position="47"/>
    </location>
</feature>
<accession>A0A2P2J388</accession>
<dbReference type="EMBL" id="GGEC01007354">
    <property type="protein sequence ID" value="MBW87837.1"/>
    <property type="molecule type" value="Transcribed_RNA"/>
</dbReference>
<protein>
    <submittedName>
        <fullName evidence="2">Uncharacterized protein</fullName>
    </submittedName>
</protein>
<dbReference type="AlphaFoldDB" id="A0A2P2J388"/>
<sequence length="47" mass="5241">MPNSLPSCEFPDFANNLELIKGGQVRRTKTKERNQLSSLQLNLPSPA</sequence>
<feature type="region of interest" description="Disordered" evidence="1">
    <location>
        <begin position="24"/>
        <end position="47"/>
    </location>
</feature>
<evidence type="ECO:0000313" key="2">
    <source>
        <dbReference type="EMBL" id="MBW87837.1"/>
    </source>
</evidence>
<evidence type="ECO:0000256" key="1">
    <source>
        <dbReference type="SAM" id="MobiDB-lite"/>
    </source>
</evidence>
<organism evidence="2">
    <name type="scientific">Rhizophora mucronata</name>
    <name type="common">Asiatic mangrove</name>
    <dbReference type="NCBI Taxonomy" id="61149"/>
    <lineage>
        <taxon>Eukaryota</taxon>
        <taxon>Viridiplantae</taxon>
        <taxon>Streptophyta</taxon>
        <taxon>Embryophyta</taxon>
        <taxon>Tracheophyta</taxon>
        <taxon>Spermatophyta</taxon>
        <taxon>Magnoliopsida</taxon>
        <taxon>eudicotyledons</taxon>
        <taxon>Gunneridae</taxon>
        <taxon>Pentapetalae</taxon>
        <taxon>rosids</taxon>
        <taxon>fabids</taxon>
        <taxon>Malpighiales</taxon>
        <taxon>Rhizophoraceae</taxon>
        <taxon>Rhizophora</taxon>
    </lineage>
</organism>
<proteinExistence type="predicted"/>
<reference evidence="2" key="1">
    <citation type="submission" date="2018-02" db="EMBL/GenBank/DDBJ databases">
        <title>Rhizophora mucronata_Transcriptome.</title>
        <authorList>
            <person name="Meera S.P."/>
            <person name="Sreeshan A."/>
            <person name="Augustine A."/>
        </authorList>
    </citation>
    <scope>NUCLEOTIDE SEQUENCE</scope>
    <source>
        <tissue evidence="2">Leaf</tissue>
    </source>
</reference>
<name>A0A2P2J388_RHIMU</name>